<dbReference type="SFLD" id="SFLDG01137">
    <property type="entry name" value="C1.6.1:_Phosphoserine_Phosphat"/>
    <property type="match status" value="1"/>
</dbReference>
<name>A0A9J7ARI0_9PROT</name>
<evidence type="ECO:0000313" key="15">
    <source>
        <dbReference type="EMBL" id="UUX49482.1"/>
    </source>
</evidence>
<evidence type="ECO:0000256" key="5">
    <source>
        <dbReference type="ARBA" id="ARBA00015196"/>
    </source>
</evidence>
<evidence type="ECO:0000256" key="4">
    <source>
        <dbReference type="ARBA" id="ARBA00012640"/>
    </source>
</evidence>
<dbReference type="GO" id="GO:0006564">
    <property type="term" value="P:L-serine biosynthetic process"/>
    <property type="evidence" value="ECO:0007669"/>
    <property type="project" value="UniProtKB-KW"/>
</dbReference>
<dbReference type="EC" id="3.1.3.3" evidence="4"/>
<dbReference type="KEGG" id="naci:NUH88_19035"/>
<dbReference type="AlphaFoldDB" id="A0A9J7ARI0"/>
<dbReference type="SUPFAM" id="SSF56784">
    <property type="entry name" value="HAD-like"/>
    <property type="match status" value="1"/>
</dbReference>
<dbReference type="NCBIfam" id="TIGR01488">
    <property type="entry name" value="HAD-SF-IB"/>
    <property type="match status" value="1"/>
</dbReference>
<dbReference type="EMBL" id="CP102480">
    <property type="protein sequence ID" value="UUX49482.1"/>
    <property type="molecule type" value="Genomic_DNA"/>
</dbReference>
<proteinExistence type="inferred from homology"/>
<comment type="catalytic activity">
    <reaction evidence="13">
        <text>O-phospho-D-serine + H2O = D-serine + phosphate</text>
        <dbReference type="Rhea" id="RHEA:24873"/>
        <dbReference type="ChEBI" id="CHEBI:15377"/>
        <dbReference type="ChEBI" id="CHEBI:35247"/>
        <dbReference type="ChEBI" id="CHEBI:43474"/>
        <dbReference type="ChEBI" id="CHEBI:58680"/>
        <dbReference type="EC" id="3.1.3.3"/>
    </reaction>
</comment>
<evidence type="ECO:0000256" key="9">
    <source>
        <dbReference type="ARBA" id="ARBA00022842"/>
    </source>
</evidence>
<keyword evidence="7" id="KW-0479">Metal-binding</keyword>
<accession>A0A9J7ARI0</accession>
<evidence type="ECO:0000256" key="3">
    <source>
        <dbReference type="ARBA" id="ARBA00009184"/>
    </source>
</evidence>
<evidence type="ECO:0000256" key="2">
    <source>
        <dbReference type="ARBA" id="ARBA00005135"/>
    </source>
</evidence>
<feature type="active site" description="Proton donor" evidence="14">
    <location>
        <position position="92"/>
    </location>
</feature>
<keyword evidence="9" id="KW-0460">Magnesium</keyword>
<dbReference type="SFLD" id="SFLDG01136">
    <property type="entry name" value="C1.6:_Phosphoserine_Phosphatas"/>
    <property type="match status" value="1"/>
</dbReference>
<dbReference type="PANTHER" id="PTHR43344:SF2">
    <property type="entry name" value="PHOSPHOSERINE PHOSPHATASE"/>
    <property type="match status" value="1"/>
</dbReference>
<dbReference type="InterPro" id="IPR023214">
    <property type="entry name" value="HAD_sf"/>
</dbReference>
<comment type="catalytic activity">
    <reaction evidence="12">
        <text>O-phospho-L-serine + H2O = L-serine + phosphate</text>
        <dbReference type="Rhea" id="RHEA:21208"/>
        <dbReference type="ChEBI" id="CHEBI:15377"/>
        <dbReference type="ChEBI" id="CHEBI:33384"/>
        <dbReference type="ChEBI" id="CHEBI:43474"/>
        <dbReference type="ChEBI" id="CHEBI:57524"/>
        <dbReference type="EC" id="3.1.3.3"/>
    </reaction>
</comment>
<evidence type="ECO:0000256" key="13">
    <source>
        <dbReference type="ARBA" id="ARBA00048523"/>
    </source>
</evidence>
<dbReference type="GO" id="GO:0000287">
    <property type="term" value="F:magnesium ion binding"/>
    <property type="evidence" value="ECO:0007669"/>
    <property type="project" value="TreeGrafter"/>
</dbReference>
<evidence type="ECO:0000313" key="16">
    <source>
        <dbReference type="Proteomes" id="UP001060336"/>
    </source>
</evidence>
<keyword evidence="8 15" id="KW-0378">Hydrolase</keyword>
<dbReference type="Proteomes" id="UP001060336">
    <property type="component" value="Chromosome"/>
</dbReference>
<gene>
    <name evidence="15" type="primary">serB</name>
    <name evidence="15" type="ORF">NUH88_19035</name>
</gene>
<evidence type="ECO:0000256" key="6">
    <source>
        <dbReference type="ARBA" id="ARBA00022605"/>
    </source>
</evidence>
<dbReference type="GO" id="GO:0005737">
    <property type="term" value="C:cytoplasm"/>
    <property type="evidence" value="ECO:0007669"/>
    <property type="project" value="TreeGrafter"/>
</dbReference>
<dbReference type="GO" id="GO:0036424">
    <property type="term" value="F:L-phosphoserine phosphatase activity"/>
    <property type="evidence" value="ECO:0007669"/>
    <property type="project" value="InterPro"/>
</dbReference>
<reference evidence="15" key="1">
    <citation type="submission" date="2022-08" db="EMBL/GenBank/DDBJ databases">
        <title>Nisaea acidiphila sp. nov., isolated from a marine algal debris and emended description of the genus Nisaea Urios et al. 2008.</title>
        <authorList>
            <person name="Kwon K."/>
        </authorList>
    </citation>
    <scope>NUCLEOTIDE SEQUENCE</scope>
    <source>
        <strain evidence="15">MEBiC11861</strain>
    </source>
</reference>
<dbReference type="Gene3D" id="3.40.50.1000">
    <property type="entry name" value="HAD superfamily/HAD-like"/>
    <property type="match status" value="1"/>
</dbReference>
<dbReference type="InterPro" id="IPR050582">
    <property type="entry name" value="HAD-like_SerB"/>
</dbReference>
<keyword evidence="6" id="KW-0028">Amino-acid biosynthesis</keyword>
<dbReference type="SFLD" id="SFLDF00029">
    <property type="entry name" value="phosphoserine_phosphatase"/>
    <property type="match status" value="1"/>
</dbReference>
<sequence length="298" mass="31229">MQYVLTLTSDPTAPALGSAVIARATETLEAAGLSVEHTDWLDPETAVDLYFSGPVPEALERSLHEALAGIAADINLQAAAGRRKRLLIADMDSTVITSESLDDLAAYAGIGDKIAPITARAMRGEIDFEGALKERVAMLAGHPASLLDRLLAEVEITPGARELVATMRRDGAYTALVSGGFTSLTAPVRERLGFHTDRANTLHVADGAFTGTVGEPILGRDAKLVALNGFCAELGIDAADAVTVGDGANDLAMLQAAGTGVAFRGKPAVREAARFRVDHGDLSALLHLQGYKRSDFAL</sequence>
<dbReference type="InterPro" id="IPR036412">
    <property type="entry name" value="HAD-like_sf"/>
</dbReference>
<protein>
    <recommendedName>
        <fullName evidence="5">Phosphoserine phosphatase</fullName>
        <ecNumber evidence="4">3.1.3.3</ecNumber>
    </recommendedName>
    <alternativeName>
        <fullName evidence="11">O-phosphoserine phosphohydrolase</fullName>
    </alternativeName>
</protein>
<comment type="cofactor">
    <cofactor evidence="1">
        <name>Mg(2+)</name>
        <dbReference type="ChEBI" id="CHEBI:18420"/>
    </cofactor>
</comment>
<keyword evidence="16" id="KW-1185">Reference proteome</keyword>
<dbReference type="SFLD" id="SFLDS00003">
    <property type="entry name" value="Haloacid_Dehalogenase"/>
    <property type="match status" value="1"/>
</dbReference>
<organism evidence="15 16">
    <name type="scientific">Nisaea acidiphila</name>
    <dbReference type="NCBI Taxonomy" id="1862145"/>
    <lineage>
        <taxon>Bacteria</taxon>
        <taxon>Pseudomonadati</taxon>
        <taxon>Pseudomonadota</taxon>
        <taxon>Alphaproteobacteria</taxon>
        <taxon>Rhodospirillales</taxon>
        <taxon>Thalassobaculaceae</taxon>
        <taxon>Nisaea</taxon>
    </lineage>
</organism>
<keyword evidence="10" id="KW-0718">Serine biosynthesis</keyword>
<evidence type="ECO:0000256" key="11">
    <source>
        <dbReference type="ARBA" id="ARBA00031693"/>
    </source>
</evidence>
<comment type="similarity">
    <text evidence="3">Belongs to the HAD-like hydrolase superfamily. SerB family.</text>
</comment>
<evidence type="ECO:0000256" key="8">
    <source>
        <dbReference type="ARBA" id="ARBA00022801"/>
    </source>
</evidence>
<dbReference type="NCBIfam" id="TIGR00338">
    <property type="entry name" value="serB"/>
    <property type="match status" value="1"/>
</dbReference>
<dbReference type="InterPro" id="IPR004469">
    <property type="entry name" value="PSP"/>
</dbReference>
<evidence type="ECO:0000256" key="1">
    <source>
        <dbReference type="ARBA" id="ARBA00001946"/>
    </source>
</evidence>
<comment type="pathway">
    <text evidence="2">Amino-acid biosynthesis; L-serine biosynthesis; L-serine from 3-phospho-D-glycerate: step 3/3.</text>
</comment>
<evidence type="ECO:0000256" key="12">
    <source>
        <dbReference type="ARBA" id="ARBA00048138"/>
    </source>
</evidence>
<feature type="active site" description="Nucleophile" evidence="14">
    <location>
        <position position="90"/>
    </location>
</feature>
<dbReference type="Pfam" id="PF12710">
    <property type="entry name" value="HAD"/>
    <property type="match status" value="1"/>
</dbReference>
<dbReference type="PANTHER" id="PTHR43344">
    <property type="entry name" value="PHOSPHOSERINE PHOSPHATASE"/>
    <property type="match status" value="1"/>
</dbReference>
<evidence type="ECO:0000256" key="7">
    <source>
        <dbReference type="ARBA" id="ARBA00022723"/>
    </source>
</evidence>
<evidence type="ECO:0000256" key="14">
    <source>
        <dbReference type="PIRSR" id="PIRSR604469-1"/>
    </source>
</evidence>
<evidence type="ECO:0000256" key="10">
    <source>
        <dbReference type="ARBA" id="ARBA00023299"/>
    </source>
</evidence>
<dbReference type="RefSeq" id="WP_257768168.1">
    <property type="nucleotide sequence ID" value="NZ_CP102480.1"/>
</dbReference>